<protein>
    <submittedName>
        <fullName evidence="2">Uncharacterized protein</fullName>
    </submittedName>
</protein>
<evidence type="ECO:0000313" key="2">
    <source>
        <dbReference type="Ensembl" id="ENSFALP00000033460.1"/>
    </source>
</evidence>
<dbReference type="Ensembl" id="ENSFALT00000041794.1">
    <property type="protein sequence ID" value="ENSFALP00000033460.1"/>
    <property type="gene ID" value="ENSFALG00000025313.1"/>
</dbReference>
<keyword evidence="3" id="KW-1185">Reference proteome</keyword>
<feature type="region of interest" description="Disordered" evidence="1">
    <location>
        <begin position="278"/>
        <end position="309"/>
    </location>
</feature>
<reference evidence="2" key="2">
    <citation type="submission" date="2025-08" db="UniProtKB">
        <authorList>
            <consortium name="Ensembl"/>
        </authorList>
    </citation>
    <scope>IDENTIFICATION</scope>
</reference>
<accession>A0A803WEQ4</accession>
<dbReference type="AlphaFoldDB" id="A0A803WEQ4"/>
<feature type="compositionally biased region" description="Basic and acidic residues" evidence="1">
    <location>
        <begin position="7"/>
        <end position="131"/>
    </location>
</feature>
<sequence>SRGILGWRDDPGGSWGWRDDPGGSWGWRDDPGGSWGWRDDPGGSWGWRDDPGGSWGWRDDPGGSWGWRDDPGGSWGWRDDPGGSWGWRDDPGGSWGWRDDPEGSQGWRDDPEGSWGWRDDPGGSWGWRDDPEGSQGWRGDPEGSLCPFSILPVHQPLQADLNPPKTLPGVGAGLDSKIQLCSHPWKGTDPLRGTNPFPNPLEGQKSLSKSLRGAQILFQTPWKGTDPFPIPLEGHKSFSKVPGWPRSLWSRQGRFPSPGRTGLQCWSHSLQHPQKGIVSFPLKESPNPKGIPQSQRNPPIPRRPGEPLNVQSTLKLVALFS</sequence>
<name>A0A803WEQ4_FICAL</name>
<feature type="region of interest" description="Disordered" evidence="1">
    <location>
        <begin position="1"/>
        <end position="143"/>
    </location>
</feature>
<reference evidence="2" key="3">
    <citation type="submission" date="2025-09" db="UniProtKB">
        <authorList>
            <consortium name="Ensembl"/>
        </authorList>
    </citation>
    <scope>IDENTIFICATION</scope>
</reference>
<evidence type="ECO:0000313" key="3">
    <source>
        <dbReference type="Proteomes" id="UP000016665"/>
    </source>
</evidence>
<organism evidence="2 3">
    <name type="scientific">Ficedula albicollis</name>
    <name type="common">Collared flycatcher</name>
    <name type="synonym">Muscicapa albicollis</name>
    <dbReference type="NCBI Taxonomy" id="59894"/>
    <lineage>
        <taxon>Eukaryota</taxon>
        <taxon>Metazoa</taxon>
        <taxon>Chordata</taxon>
        <taxon>Craniata</taxon>
        <taxon>Vertebrata</taxon>
        <taxon>Euteleostomi</taxon>
        <taxon>Archelosauria</taxon>
        <taxon>Archosauria</taxon>
        <taxon>Dinosauria</taxon>
        <taxon>Saurischia</taxon>
        <taxon>Theropoda</taxon>
        <taxon>Coelurosauria</taxon>
        <taxon>Aves</taxon>
        <taxon>Neognathae</taxon>
        <taxon>Neoaves</taxon>
        <taxon>Telluraves</taxon>
        <taxon>Australaves</taxon>
        <taxon>Passeriformes</taxon>
        <taxon>Muscicapidae</taxon>
        <taxon>Ficedula</taxon>
    </lineage>
</organism>
<dbReference type="GeneTree" id="ENSGT01120000273884"/>
<evidence type="ECO:0000256" key="1">
    <source>
        <dbReference type="SAM" id="MobiDB-lite"/>
    </source>
</evidence>
<proteinExistence type="predicted"/>
<dbReference type="Proteomes" id="UP000016665">
    <property type="component" value="Chromosome 23"/>
</dbReference>
<reference evidence="2 3" key="1">
    <citation type="journal article" date="2012" name="Nature">
        <title>The genomic landscape of species divergence in Ficedula flycatchers.</title>
        <authorList>
            <person name="Ellegren H."/>
            <person name="Smeds L."/>
            <person name="Burri R."/>
            <person name="Olason P.I."/>
            <person name="Backstrom N."/>
            <person name="Kawakami T."/>
            <person name="Kunstner A."/>
            <person name="Makinen H."/>
            <person name="Nadachowska-Brzyska K."/>
            <person name="Qvarnstrom A."/>
            <person name="Uebbing S."/>
            <person name="Wolf J.B."/>
        </authorList>
    </citation>
    <scope>NUCLEOTIDE SEQUENCE [LARGE SCALE GENOMIC DNA]</scope>
</reference>